<gene>
    <name evidence="3" type="ORF">L207DRAFT_515736</name>
</gene>
<dbReference type="Gene3D" id="3.40.640.10">
    <property type="entry name" value="Type I PLP-dependent aspartate aminotransferase-like (Major domain)"/>
    <property type="match status" value="1"/>
</dbReference>
<evidence type="ECO:0000313" key="3">
    <source>
        <dbReference type="EMBL" id="PMD36000.1"/>
    </source>
</evidence>
<dbReference type="EMBL" id="KZ613951">
    <property type="protein sequence ID" value="PMD36000.1"/>
    <property type="molecule type" value="Genomic_DNA"/>
</dbReference>
<keyword evidence="4" id="KW-1185">Reference proteome</keyword>
<dbReference type="InterPro" id="IPR015421">
    <property type="entry name" value="PyrdxlP-dep_Trfase_major"/>
</dbReference>
<keyword evidence="3" id="KW-0808">Transferase</keyword>
<dbReference type="InterPro" id="IPR000192">
    <property type="entry name" value="Aminotrans_V_dom"/>
</dbReference>
<proteinExistence type="predicted"/>
<dbReference type="OrthoDB" id="5978656at2759"/>
<dbReference type="Pfam" id="PF00266">
    <property type="entry name" value="Aminotran_5"/>
    <property type="match status" value="1"/>
</dbReference>
<dbReference type="AlphaFoldDB" id="A0A2J6RBW0"/>
<organism evidence="3 4">
    <name type="scientific">Hyaloscypha variabilis (strain UAMH 11265 / GT02V1 / F)</name>
    <name type="common">Meliniomyces variabilis</name>
    <dbReference type="NCBI Taxonomy" id="1149755"/>
    <lineage>
        <taxon>Eukaryota</taxon>
        <taxon>Fungi</taxon>
        <taxon>Dikarya</taxon>
        <taxon>Ascomycota</taxon>
        <taxon>Pezizomycotina</taxon>
        <taxon>Leotiomycetes</taxon>
        <taxon>Helotiales</taxon>
        <taxon>Hyaloscyphaceae</taxon>
        <taxon>Hyaloscypha</taxon>
        <taxon>Hyaloscypha variabilis</taxon>
    </lineage>
</organism>
<dbReference type="PANTHER" id="PTHR43092">
    <property type="entry name" value="L-CYSTEINE DESULFHYDRASE"/>
    <property type="match status" value="1"/>
</dbReference>
<name>A0A2J6RBW0_HYAVF</name>
<dbReference type="Proteomes" id="UP000235786">
    <property type="component" value="Unassembled WGS sequence"/>
</dbReference>
<dbReference type="GO" id="GO:0016740">
    <property type="term" value="F:transferase activity"/>
    <property type="evidence" value="ECO:0007669"/>
    <property type="project" value="UniProtKB-KW"/>
</dbReference>
<dbReference type="PANTHER" id="PTHR43092:SF2">
    <property type="entry name" value="HERCYNYLCYSTEINE SULFOXIDE LYASE"/>
    <property type="match status" value="1"/>
</dbReference>
<accession>A0A2J6RBW0</accession>
<evidence type="ECO:0000313" key="4">
    <source>
        <dbReference type="Proteomes" id="UP000235786"/>
    </source>
</evidence>
<evidence type="ECO:0000256" key="1">
    <source>
        <dbReference type="ARBA" id="ARBA00022898"/>
    </source>
</evidence>
<keyword evidence="1" id="KW-0663">Pyridoxal phosphate</keyword>
<feature type="domain" description="Aminotransferase class V" evidence="2">
    <location>
        <begin position="77"/>
        <end position="268"/>
    </location>
</feature>
<protein>
    <submittedName>
        <fullName evidence="3">PLP-dependent transferase</fullName>
    </submittedName>
</protein>
<reference evidence="3 4" key="1">
    <citation type="submission" date="2016-04" db="EMBL/GenBank/DDBJ databases">
        <title>A degradative enzymes factory behind the ericoid mycorrhizal symbiosis.</title>
        <authorList>
            <consortium name="DOE Joint Genome Institute"/>
            <person name="Martino E."/>
            <person name="Morin E."/>
            <person name="Grelet G."/>
            <person name="Kuo A."/>
            <person name="Kohler A."/>
            <person name="Daghino S."/>
            <person name="Barry K."/>
            <person name="Choi C."/>
            <person name="Cichocki N."/>
            <person name="Clum A."/>
            <person name="Copeland A."/>
            <person name="Hainaut M."/>
            <person name="Haridas S."/>
            <person name="Labutti K."/>
            <person name="Lindquist E."/>
            <person name="Lipzen A."/>
            <person name="Khouja H.-R."/>
            <person name="Murat C."/>
            <person name="Ohm R."/>
            <person name="Olson A."/>
            <person name="Spatafora J."/>
            <person name="Veneault-Fourrey C."/>
            <person name="Henrissat B."/>
            <person name="Grigoriev I."/>
            <person name="Martin F."/>
            <person name="Perotto S."/>
        </authorList>
    </citation>
    <scope>NUCLEOTIDE SEQUENCE [LARGE SCALE GENOMIC DNA]</scope>
    <source>
        <strain evidence="3 4">F</strain>
    </source>
</reference>
<dbReference type="STRING" id="1149755.A0A2J6RBW0"/>
<dbReference type="InterPro" id="IPR015424">
    <property type="entry name" value="PyrdxlP-dep_Trfase"/>
</dbReference>
<evidence type="ECO:0000259" key="2">
    <source>
        <dbReference type="Pfam" id="PF00266"/>
    </source>
</evidence>
<dbReference type="SUPFAM" id="SSF53383">
    <property type="entry name" value="PLP-dependent transferases"/>
    <property type="match status" value="1"/>
</dbReference>
<sequence length="459" mass="51257">MGEALNTQMGEVSLEDGRTPFGKQMLKHFRFDPNFINLNQGSFGAFPHVVRQKQREYQDACERRPDPFIRYDYPRLLDVSRAAIAKVLNAPLSTIVFVPNVTTGVNTIIRNIVWNTDGKDEILFFSTAYGACANTIDYISEVHHNLVQPRLIDLTYPVEDLDLLDSFKQAIKASRAVGKRPRLAMFDTVSSLPGVRMPFESLTAICKEEGIFSLIDGAHGVGHLPLDLSALDPDFFTSNAHKWFFVPRGCAVLYVPERNQPLIRSSLPTSHGFVSKSGRAFRNPLPPSSKSEYVNNFEFVGTIDNTNYLVIPEAIEFRKNVCGGEEAIMEYCSKLAKEGGEAVARILGTNIMDNSTGTLTRGCCIVNVLLPLEISPSKVPGQNCIDPGNGMLATQWMEQTLTTDFKTFLPIYFFQEKWWTRLSAQIYLELADFEWAGAALKAICERAGKGEFLNVSEKV</sequence>